<dbReference type="Proteomes" id="UP001431313">
    <property type="component" value="Unassembled WGS sequence"/>
</dbReference>
<dbReference type="SUPFAM" id="SSF51735">
    <property type="entry name" value="NAD(P)-binding Rossmann-fold domains"/>
    <property type="match status" value="1"/>
</dbReference>
<dbReference type="PANTHER" id="PTHR43580:SF2">
    <property type="entry name" value="CYTOKINE-LIKE NUCLEAR FACTOR N-PAC"/>
    <property type="match status" value="1"/>
</dbReference>
<sequence length="293" mass="29960">MGAAMARSMLRSGLDVRVWNRTREKADALVADGARSTASPAEAVSGAGVVLTALRDGPTVLDALREAAPGLAPGAVLAQTATVGATATAELAGWARDHELVFVDAPVVGTRQPAETGELLILAAGPESARDRLAPVFDAIGRATTWVSDDGAGAAASRLKLVVNSWIAALTHATGETLALARGLGVDPAVFLDSVAGGPLDNGYLRAKAAAVLAGDYRPNFSVSNALKDARLIGEAAEGAGLRLDLAAAGAARFERLDRHGRGEDDMAASYLASFDPPGRDPFEHPAPDGGQR</sequence>
<evidence type="ECO:0000313" key="8">
    <source>
        <dbReference type="Proteomes" id="UP001431313"/>
    </source>
</evidence>
<evidence type="ECO:0000256" key="4">
    <source>
        <dbReference type="SAM" id="MobiDB-lite"/>
    </source>
</evidence>
<evidence type="ECO:0000256" key="3">
    <source>
        <dbReference type="ARBA" id="ARBA00023027"/>
    </source>
</evidence>
<dbReference type="InterPro" id="IPR008927">
    <property type="entry name" value="6-PGluconate_DH-like_C_sf"/>
</dbReference>
<comment type="caution">
    <text evidence="7">The sequence shown here is derived from an EMBL/GenBank/DDBJ whole genome shotgun (WGS) entry which is preliminary data.</text>
</comment>
<keyword evidence="2" id="KW-0560">Oxidoreductase</keyword>
<gene>
    <name evidence="7" type="ORF">NX801_14480</name>
</gene>
<dbReference type="Gene3D" id="1.10.1040.10">
    <property type="entry name" value="N-(1-d-carboxylethyl)-l-norvaline Dehydrogenase, domain 2"/>
    <property type="match status" value="1"/>
</dbReference>
<feature type="domain" description="6-phosphogluconate dehydrogenase NADP-binding" evidence="5">
    <location>
        <begin position="1"/>
        <end position="146"/>
    </location>
</feature>
<dbReference type="Pfam" id="PF03446">
    <property type="entry name" value="NAD_binding_2"/>
    <property type="match status" value="1"/>
</dbReference>
<evidence type="ECO:0000256" key="1">
    <source>
        <dbReference type="ARBA" id="ARBA00009080"/>
    </source>
</evidence>
<keyword evidence="8" id="KW-1185">Reference proteome</keyword>
<evidence type="ECO:0000259" key="5">
    <source>
        <dbReference type="Pfam" id="PF03446"/>
    </source>
</evidence>
<comment type="similarity">
    <text evidence="1">Belongs to the HIBADH-related family.</text>
</comment>
<keyword evidence="3" id="KW-0520">NAD</keyword>
<dbReference type="Gene3D" id="3.40.50.720">
    <property type="entry name" value="NAD(P)-binding Rossmann-like Domain"/>
    <property type="match status" value="1"/>
</dbReference>
<dbReference type="InterPro" id="IPR015815">
    <property type="entry name" value="HIBADH-related"/>
</dbReference>
<dbReference type="InterPro" id="IPR036291">
    <property type="entry name" value="NAD(P)-bd_dom_sf"/>
</dbReference>
<evidence type="ECO:0000313" key="7">
    <source>
        <dbReference type="EMBL" id="MCS0636843.1"/>
    </source>
</evidence>
<reference evidence="7" key="1">
    <citation type="submission" date="2022-08" db="EMBL/GenBank/DDBJ databases">
        <authorList>
            <person name="Somphong A."/>
            <person name="Phongsopitanun W."/>
        </authorList>
    </citation>
    <scope>NUCLEOTIDE SEQUENCE</scope>
    <source>
        <strain evidence="7">LP05-1</strain>
    </source>
</reference>
<dbReference type="PIRSF" id="PIRSF000103">
    <property type="entry name" value="HIBADH"/>
    <property type="match status" value="1"/>
</dbReference>
<feature type="compositionally biased region" description="Basic and acidic residues" evidence="4">
    <location>
        <begin position="278"/>
        <end position="293"/>
    </location>
</feature>
<dbReference type="InterPro" id="IPR006115">
    <property type="entry name" value="6PGDH_NADP-bd"/>
</dbReference>
<dbReference type="InterPro" id="IPR051265">
    <property type="entry name" value="HIBADH-related_NP60_sf"/>
</dbReference>
<dbReference type="InterPro" id="IPR029154">
    <property type="entry name" value="HIBADH-like_NADP-bd"/>
</dbReference>
<dbReference type="EMBL" id="JANUGQ010000010">
    <property type="protein sequence ID" value="MCS0636843.1"/>
    <property type="molecule type" value="Genomic_DNA"/>
</dbReference>
<name>A0ABT2CHH3_9ACTN</name>
<dbReference type="Pfam" id="PF14833">
    <property type="entry name" value="NAD_binding_11"/>
    <property type="match status" value="1"/>
</dbReference>
<dbReference type="InterPro" id="IPR013328">
    <property type="entry name" value="6PGD_dom2"/>
</dbReference>
<proteinExistence type="inferred from homology"/>
<evidence type="ECO:0000259" key="6">
    <source>
        <dbReference type="Pfam" id="PF14833"/>
    </source>
</evidence>
<dbReference type="PANTHER" id="PTHR43580">
    <property type="entry name" value="OXIDOREDUCTASE GLYR1-RELATED"/>
    <property type="match status" value="1"/>
</dbReference>
<protein>
    <submittedName>
        <fullName evidence="7">NAD(P)-dependent oxidoreductase</fullName>
    </submittedName>
</protein>
<feature type="domain" description="3-hydroxyisobutyrate dehydrogenase-like NAD-binding" evidence="6">
    <location>
        <begin position="155"/>
        <end position="270"/>
    </location>
</feature>
<accession>A0ABT2CHH3</accession>
<organism evidence="7 8">
    <name type="scientific">Streptomyces pyxinae</name>
    <dbReference type="NCBI Taxonomy" id="2970734"/>
    <lineage>
        <taxon>Bacteria</taxon>
        <taxon>Bacillati</taxon>
        <taxon>Actinomycetota</taxon>
        <taxon>Actinomycetes</taxon>
        <taxon>Kitasatosporales</taxon>
        <taxon>Streptomycetaceae</taxon>
        <taxon>Streptomyces</taxon>
    </lineage>
</organism>
<feature type="region of interest" description="Disordered" evidence="4">
    <location>
        <begin position="268"/>
        <end position="293"/>
    </location>
</feature>
<evidence type="ECO:0000256" key="2">
    <source>
        <dbReference type="ARBA" id="ARBA00023002"/>
    </source>
</evidence>
<dbReference type="SUPFAM" id="SSF48179">
    <property type="entry name" value="6-phosphogluconate dehydrogenase C-terminal domain-like"/>
    <property type="match status" value="1"/>
</dbReference>